<sequence length="244" mass="28882">MFKAYIKQEELTGDNQYKTDNFGKQDAIMGTEFLEFPPILHIHLRRFMFDMDSFEGMIKINDRFEFPETIDLTEYLVQDSPQKSKSNIYDLYGVLVHYGGYSGGHYYAFLRTSTDPQWYKFNDSIVSKESVQKAVYDNYGSKERFYSAYMLIYVRRNDAQSLYEPISDDLVPEHLKMYKESTQIKENEIKVYFMHEFCLKSNVADKVLGFFPKIKEGFQFVSDDRIHMEKYDRSTTASELYALL</sequence>
<gene>
    <name evidence="2" type="ORF">M9Y10_042639</name>
</gene>
<dbReference type="Gene3D" id="3.90.70.10">
    <property type="entry name" value="Cysteine proteinases"/>
    <property type="match status" value="1"/>
</dbReference>
<proteinExistence type="predicted"/>
<dbReference type="Proteomes" id="UP001470230">
    <property type="component" value="Unassembled WGS sequence"/>
</dbReference>
<dbReference type="InterPro" id="IPR018200">
    <property type="entry name" value="USP_CS"/>
</dbReference>
<dbReference type="PANTHER" id="PTHR24006:SF644">
    <property type="entry name" value="UBIQUITIN CARBOXYL-TERMINAL HYDROLASE 7"/>
    <property type="match status" value="1"/>
</dbReference>
<dbReference type="PANTHER" id="PTHR24006">
    <property type="entry name" value="UBIQUITIN CARBOXYL-TERMINAL HYDROLASE"/>
    <property type="match status" value="1"/>
</dbReference>
<dbReference type="Pfam" id="PF00443">
    <property type="entry name" value="UCH"/>
    <property type="match status" value="1"/>
</dbReference>
<evidence type="ECO:0000259" key="1">
    <source>
        <dbReference type="PROSITE" id="PS50235"/>
    </source>
</evidence>
<dbReference type="InterPro" id="IPR038765">
    <property type="entry name" value="Papain-like_cys_pep_sf"/>
</dbReference>
<accession>A0ABR2JXF5</accession>
<organism evidence="2 3">
    <name type="scientific">Tritrichomonas musculus</name>
    <dbReference type="NCBI Taxonomy" id="1915356"/>
    <lineage>
        <taxon>Eukaryota</taxon>
        <taxon>Metamonada</taxon>
        <taxon>Parabasalia</taxon>
        <taxon>Tritrichomonadida</taxon>
        <taxon>Tritrichomonadidae</taxon>
        <taxon>Tritrichomonas</taxon>
    </lineage>
</organism>
<evidence type="ECO:0000313" key="2">
    <source>
        <dbReference type="EMBL" id="KAK8883545.1"/>
    </source>
</evidence>
<feature type="domain" description="USP" evidence="1">
    <location>
        <begin position="1"/>
        <end position="156"/>
    </location>
</feature>
<name>A0ABR2JXF5_9EUKA</name>
<dbReference type="InterPro" id="IPR050164">
    <property type="entry name" value="Peptidase_C19"/>
</dbReference>
<reference evidence="2 3" key="1">
    <citation type="submission" date="2024-04" db="EMBL/GenBank/DDBJ databases">
        <title>Tritrichomonas musculus Genome.</title>
        <authorList>
            <person name="Alves-Ferreira E."/>
            <person name="Grigg M."/>
            <person name="Lorenzi H."/>
            <person name="Galac M."/>
        </authorList>
    </citation>
    <scope>NUCLEOTIDE SEQUENCE [LARGE SCALE GENOMIC DNA]</scope>
    <source>
        <strain evidence="2 3">EAF2021</strain>
    </source>
</reference>
<comment type="caution">
    <text evidence="2">The sequence shown here is derived from an EMBL/GenBank/DDBJ whole genome shotgun (WGS) entry which is preliminary data.</text>
</comment>
<dbReference type="PROSITE" id="PS50235">
    <property type="entry name" value="USP_3"/>
    <property type="match status" value="1"/>
</dbReference>
<protein>
    <recommendedName>
        <fullName evidence="1">USP domain-containing protein</fullName>
    </recommendedName>
</protein>
<keyword evidence="3" id="KW-1185">Reference proteome</keyword>
<dbReference type="EMBL" id="JAPFFF010000008">
    <property type="protein sequence ID" value="KAK8883545.1"/>
    <property type="molecule type" value="Genomic_DNA"/>
</dbReference>
<dbReference type="PROSITE" id="PS00973">
    <property type="entry name" value="USP_2"/>
    <property type="match status" value="1"/>
</dbReference>
<dbReference type="InterPro" id="IPR028889">
    <property type="entry name" value="USP"/>
</dbReference>
<dbReference type="SUPFAM" id="SSF54001">
    <property type="entry name" value="Cysteine proteinases"/>
    <property type="match status" value="1"/>
</dbReference>
<evidence type="ECO:0000313" key="3">
    <source>
        <dbReference type="Proteomes" id="UP001470230"/>
    </source>
</evidence>
<dbReference type="InterPro" id="IPR001394">
    <property type="entry name" value="Peptidase_C19_UCH"/>
</dbReference>